<dbReference type="Gene3D" id="3.30.300.30">
    <property type="match status" value="1"/>
</dbReference>
<dbReference type="OrthoDB" id="10253869at2759"/>
<dbReference type="SUPFAM" id="SSF56801">
    <property type="entry name" value="Acetyl-CoA synthetase-like"/>
    <property type="match status" value="1"/>
</dbReference>
<dbReference type="Proteomes" id="UP000027238">
    <property type="component" value="Unassembled WGS sequence"/>
</dbReference>
<evidence type="ECO:0000256" key="3">
    <source>
        <dbReference type="ARBA" id="ARBA00022553"/>
    </source>
</evidence>
<organism evidence="7 8">
    <name type="scientific">Colletotrichum sublineola</name>
    <name type="common">Sorghum anthracnose fungus</name>
    <dbReference type="NCBI Taxonomy" id="1173701"/>
    <lineage>
        <taxon>Eukaryota</taxon>
        <taxon>Fungi</taxon>
        <taxon>Dikarya</taxon>
        <taxon>Ascomycota</taxon>
        <taxon>Pezizomycotina</taxon>
        <taxon>Sordariomycetes</taxon>
        <taxon>Hypocreomycetidae</taxon>
        <taxon>Glomerellales</taxon>
        <taxon>Glomerellaceae</taxon>
        <taxon>Colletotrichum</taxon>
        <taxon>Colletotrichum graminicola species complex</taxon>
    </lineage>
</organism>
<dbReference type="EMBL" id="JMSE01001043">
    <property type="protein sequence ID" value="KDN65336.1"/>
    <property type="molecule type" value="Genomic_DNA"/>
</dbReference>
<dbReference type="InterPro" id="IPR009081">
    <property type="entry name" value="PP-bd_ACP"/>
</dbReference>
<dbReference type="GO" id="GO:0031956">
    <property type="term" value="F:medium-chain fatty acid-CoA ligase activity"/>
    <property type="evidence" value="ECO:0007669"/>
    <property type="project" value="TreeGrafter"/>
</dbReference>
<feature type="region of interest" description="Disordered" evidence="5">
    <location>
        <begin position="407"/>
        <end position="429"/>
    </location>
</feature>
<evidence type="ECO:0000256" key="1">
    <source>
        <dbReference type="ARBA" id="ARBA00006432"/>
    </source>
</evidence>
<dbReference type="Gene3D" id="1.10.1200.10">
    <property type="entry name" value="ACP-like"/>
    <property type="match status" value="1"/>
</dbReference>
<dbReference type="OMA" id="FWNAFMV"/>
<keyword evidence="4" id="KW-0436">Ligase</keyword>
<dbReference type="CDD" id="cd04433">
    <property type="entry name" value="AFD_class_I"/>
    <property type="match status" value="1"/>
</dbReference>
<comment type="similarity">
    <text evidence="1">Belongs to the ATP-dependent AMP-binding enzyme family.</text>
</comment>
<name>A0A066XHV8_COLSU</name>
<evidence type="ECO:0000256" key="4">
    <source>
        <dbReference type="ARBA" id="ARBA00022598"/>
    </source>
</evidence>
<dbReference type="InterPro" id="IPR020845">
    <property type="entry name" value="AMP-binding_CS"/>
</dbReference>
<keyword evidence="8" id="KW-1185">Reference proteome</keyword>
<evidence type="ECO:0000313" key="8">
    <source>
        <dbReference type="Proteomes" id="UP000027238"/>
    </source>
</evidence>
<dbReference type="Pfam" id="PF00501">
    <property type="entry name" value="AMP-binding"/>
    <property type="match status" value="1"/>
</dbReference>
<dbReference type="PANTHER" id="PTHR43201">
    <property type="entry name" value="ACYL-COA SYNTHETASE"/>
    <property type="match status" value="1"/>
</dbReference>
<dbReference type="STRING" id="1173701.A0A066XHV8"/>
<dbReference type="InterPro" id="IPR042099">
    <property type="entry name" value="ANL_N_sf"/>
</dbReference>
<dbReference type="SMART" id="SM00823">
    <property type="entry name" value="PKS_PP"/>
    <property type="match status" value="1"/>
</dbReference>
<dbReference type="Pfam" id="PF00550">
    <property type="entry name" value="PP-binding"/>
    <property type="match status" value="1"/>
</dbReference>
<dbReference type="SUPFAM" id="SSF47336">
    <property type="entry name" value="ACP-like"/>
    <property type="match status" value="1"/>
</dbReference>
<dbReference type="PROSITE" id="PS00455">
    <property type="entry name" value="AMP_BINDING"/>
    <property type="match status" value="1"/>
</dbReference>
<dbReference type="PANTHER" id="PTHR43201:SF5">
    <property type="entry name" value="MEDIUM-CHAIN ACYL-COA LIGASE ACSF2, MITOCHONDRIAL"/>
    <property type="match status" value="1"/>
</dbReference>
<sequence length="1311" mass="141003">MTAAGSVALSEAHGPPLDPSAIPDVWDGFQSAVRDHAEELALVCAHQPDCLFGFPSLPSPGSGDSSVGDHEPAYLRWTFGTLAQAIQQLVFGLHSTLGDGGSEGVVFETPVVTFLQNGADFVLAAWASIAMGGTLIPLNPMNLKNRDEVAHMLKTALSLSTQGQRPSLVYAADLNVAQDVDELGSDVLGPRAIKILASGSGPRAGWLRVEDLIKAPSLSRDFNQEIPLSSLSGDGPEKSGIVLFTSGSTSRPKGLFCRHSVLNTFTNTRLLHSPRHVLPQPGSRICSILPNNHGNGWTCIQTAHGRGAALVFPGPSFSTPESLLSTFHRESITHTMLVPALVHALAAAVERDQRPLKSLISVTFGGAILTKNEVLMAIQTLGAESVENAYGSTEGVVTSTGSMSVSALDSQKSLSEGSPSDEVPVGKPPMGHGIKIVDPATGDIVPRNIAGEIHGYGPMIYREGKWGYIGSEQHEAFYVEEETSRVWLRTGDMGRMDESGSLLVIGRYKDMIIRGGENISPAAIEAVLMRNNILGPLFPQVVGLRDAIAGEVPAVVIKGDQPGAAVGKTIRQTVLESMSKMHVPDLVVSLKEMGLDDFPKTNSGKIQKFKLKQLVADYLDERATSTQGGRDEDQVKAIWAAAIGLESPSQLDVDAPLGKLVDSITIMRVRDKIRRQTGVALPLAAMMQASTVAKQVRLLRSLSAGDNAVPVAAPANGACLLRQQERMSAAEDRFAARKAPPSGERMAHLVADRGLYDFTKDLVLKAISPHGFGWDDVEDIAPAYDANAVQAQCGFYDTINFNMAIVTRKASSKQELRTALEAAMLNHRIMCSFMVWDTAWRDQSATMKDALHVFVRPSARLFDLMIQDGGVLRSLKDLEEIALGNTSEAHRFPTPQQNTFPGPLYRVMLFDIEETGTVGMLTSGNHSISDHSAGQLFYDDLDHAVAVASSPSGSTAAAIFSQLPEHKDYVSYLDLNHALRGSPLALAAVNWHVDRLSSLPKHVDAGALWPSPATWMSVSLDDHYSNRHQLHHNFTLTAHRQIPGKSGRATPIPISTIVKASTALASAHRSGYTSTDAETGSVSRVAVFSSVEAARYHYSPFLPESFTAGRNKPSSLRWEAGDVAGPTVQIVCNVVQVPVQSPQRGETLPTVSLFLDKMQEEQELQTRQACAPWRSIMDGLDDPNASARPWPLLPLVHGTLMFNWAPGLGEARASSSFSAEDTRLSQFDNIETLNSVQKPRVGLVVTAGASTHRGPGKSSAATVFLHLRGAGLEWDNPGGMGSFAKEVEEIAQWLSATENQGRPIHEVFARH</sequence>
<keyword evidence="2" id="KW-0596">Phosphopantetheine</keyword>
<evidence type="ECO:0000313" key="7">
    <source>
        <dbReference type="EMBL" id="KDN65336.1"/>
    </source>
</evidence>
<keyword evidence="3" id="KW-0597">Phosphoprotein</keyword>
<accession>A0A066XHV8</accession>
<gene>
    <name evidence="7" type="ORF">CSUB01_11559</name>
</gene>
<dbReference type="InterPro" id="IPR045851">
    <property type="entry name" value="AMP-bd_C_sf"/>
</dbReference>
<dbReference type="HOGENOM" id="CLU_002959_0_0_1"/>
<dbReference type="GO" id="GO:0006631">
    <property type="term" value="P:fatty acid metabolic process"/>
    <property type="evidence" value="ECO:0007669"/>
    <property type="project" value="TreeGrafter"/>
</dbReference>
<dbReference type="GO" id="GO:0031177">
    <property type="term" value="F:phosphopantetheine binding"/>
    <property type="evidence" value="ECO:0007669"/>
    <property type="project" value="InterPro"/>
</dbReference>
<dbReference type="InterPro" id="IPR036736">
    <property type="entry name" value="ACP-like_sf"/>
</dbReference>
<dbReference type="Gene3D" id="3.40.50.12780">
    <property type="entry name" value="N-terminal domain of ligase-like"/>
    <property type="match status" value="1"/>
</dbReference>
<evidence type="ECO:0000256" key="5">
    <source>
        <dbReference type="SAM" id="MobiDB-lite"/>
    </source>
</evidence>
<evidence type="ECO:0000256" key="2">
    <source>
        <dbReference type="ARBA" id="ARBA00022450"/>
    </source>
</evidence>
<dbReference type="InterPro" id="IPR000873">
    <property type="entry name" value="AMP-dep_synth/lig_dom"/>
</dbReference>
<evidence type="ECO:0000259" key="6">
    <source>
        <dbReference type="PROSITE" id="PS50075"/>
    </source>
</evidence>
<dbReference type="PROSITE" id="PS50075">
    <property type="entry name" value="CARRIER"/>
    <property type="match status" value="1"/>
</dbReference>
<feature type="domain" description="Carrier" evidence="6">
    <location>
        <begin position="629"/>
        <end position="703"/>
    </location>
</feature>
<comment type="caution">
    <text evidence="7">The sequence shown here is derived from an EMBL/GenBank/DDBJ whole genome shotgun (WGS) entry which is preliminary data.</text>
</comment>
<dbReference type="eggNOG" id="KOG1177">
    <property type="taxonomic scope" value="Eukaryota"/>
</dbReference>
<reference evidence="8" key="1">
    <citation type="journal article" date="2014" name="Genome Announc.">
        <title>Draft genome sequence of Colletotrichum sublineola, a destructive pathogen of cultivated sorghum.</title>
        <authorList>
            <person name="Baroncelli R."/>
            <person name="Sanz-Martin J.M."/>
            <person name="Rech G.E."/>
            <person name="Sukno S.A."/>
            <person name="Thon M.R."/>
        </authorList>
    </citation>
    <scope>NUCLEOTIDE SEQUENCE [LARGE SCALE GENOMIC DNA]</scope>
    <source>
        <strain evidence="8">TX430BB</strain>
    </source>
</reference>
<dbReference type="InterPro" id="IPR020806">
    <property type="entry name" value="PKS_PP-bd"/>
</dbReference>
<feature type="compositionally biased region" description="Polar residues" evidence="5">
    <location>
        <begin position="407"/>
        <end position="418"/>
    </location>
</feature>
<protein>
    <submittedName>
        <fullName evidence="7">Putative AMP-binding enzyme</fullName>
    </submittedName>
</protein>
<proteinExistence type="inferred from homology"/>